<comment type="caution">
    <text evidence="1">The sequence shown here is derived from an EMBL/GenBank/DDBJ whole genome shotgun (WGS) entry which is preliminary data.</text>
</comment>
<gene>
    <name evidence="1" type="ORF">IW261DRAFT_865641</name>
</gene>
<sequence>MHMSKKTHIFTSRRQPLTFRQIISTSAAMSFELPRSRPLWMLVIDLPMALSYLAGSPNPHLPAFFSAVLLQFTCGRKSTISTYTTAHRGMGYCGNLAPRYFSCLGVIQAGRSMGRRAVLIERSLELGRRPSHFAVTLLCLAVLLRSFSSELSVLGPRMLAYSRNNPTRCALVGSTNSTVHSRLRGCMVVEPIPKTRFDPTTIGLQHPD</sequence>
<organism evidence="1 2">
    <name type="scientific">Armillaria novae-zelandiae</name>
    <dbReference type="NCBI Taxonomy" id="153914"/>
    <lineage>
        <taxon>Eukaryota</taxon>
        <taxon>Fungi</taxon>
        <taxon>Dikarya</taxon>
        <taxon>Basidiomycota</taxon>
        <taxon>Agaricomycotina</taxon>
        <taxon>Agaricomycetes</taxon>
        <taxon>Agaricomycetidae</taxon>
        <taxon>Agaricales</taxon>
        <taxon>Marasmiineae</taxon>
        <taxon>Physalacriaceae</taxon>
        <taxon>Armillaria</taxon>
    </lineage>
</organism>
<dbReference type="AlphaFoldDB" id="A0AA39PIH0"/>
<evidence type="ECO:0000313" key="1">
    <source>
        <dbReference type="EMBL" id="KAK0484900.1"/>
    </source>
</evidence>
<protein>
    <submittedName>
        <fullName evidence="1">Uncharacterized protein</fullName>
    </submittedName>
</protein>
<proteinExistence type="predicted"/>
<name>A0AA39PIH0_9AGAR</name>
<reference evidence="1" key="1">
    <citation type="submission" date="2023-06" db="EMBL/GenBank/DDBJ databases">
        <authorList>
            <consortium name="Lawrence Berkeley National Laboratory"/>
            <person name="Ahrendt S."/>
            <person name="Sahu N."/>
            <person name="Indic B."/>
            <person name="Wong-Bajracharya J."/>
            <person name="Merenyi Z."/>
            <person name="Ke H.-M."/>
            <person name="Monk M."/>
            <person name="Kocsube S."/>
            <person name="Drula E."/>
            <person name="Lipzen A."/>
            <person name="Balint B."/>
            <person name="Henrissat B."/>
            <person name="Andreopoulos B."/>
            <person name="Martin F.M."/>
            <person name="Harder C.B."/>
            <person name="Rigling D."/>
            <person name="Ford K.L."/>
            <person name="Foster G.D."/>
            <person name="Pangilinan J."/>
            <person name="Papanicolaou A."/>
            <person name="Barry K."/>
            <person name="LaButti K."/>
            <person name="Viragh M."/>
            <person name="Koriabine M."/>
            <person name="Yan M."/>
            <person name="Riley R."/>
            <person name="Champramary S."/>
            <person name="Plett K.L."/>
            <person name="Tsai I.J."/>
            <person name="Slot J."/>
            <person name="Sipos G."/>
            <person name="Plett J."/>
            <person name="Nagy L.G."/>
            <person name="Grigoriev I.V."/>
        </authorList>
    </citation>
    <scope>NUCLEOTIDE SEQUENCE</scope>
    <source>
        <strain evidence="1">ICMP 16352</strain>
    </source>
</reference>
<keyword evidence="2" id="KW-1185">Reference proteome</keyword>
<evidence type="ECO:0000313" key="2">
    <source>
        <dbReference type="Proteomes" id="UP001175227"/>
    </source>
</evidence>
<accession>A0AA39PIH0</accession>
<dbReference type="EMBL" id="JAUEPR010000005">
    <property type="protein sequence ID" value="KAK0484900.1"/>
    <property type="molecule type" value="Genomic_DNA"/>
</dbReference>
<dbReference type="Proteomes" id="UP001175227">
    <property type="component" value="Unassembled WGS sequence"/>
</dbReference>